<dbReference type="GO" id="GO:0005737">
    <property type="term" value="C:cytoplasm"/>
    <property type="evidence" value="ECO:0007669"/>
    <property type="project" value="UniProtKB-SubCell"/>
</dbReference>
<reference evidence="13" key="1">
    <citation type="submission" date="2014-12" db="EMBL/GenBank/DDBJ databases">
        <title>Genome Sequence of Valsa Canker Pathogens Uncovers a Specific Adaption of Colonization on Woody Bark.</title>
        <authorList>
            <person name="Yin Z."/>
            <person name="Liu H."/>
            <person name="Gao X."/>
            <person name="Li Z."/>
            <person name="Song N."/>
            <person name="Ke X."/>
            <person name="Dai Q."/>
            <person name="Wu Y."/>
            <person name="Sun Y."/>
            <person name="Xu J.-R."/>
            <person name="Kang Z.K."/>
            <person name="Wang L."/>
            <person name="Huang L."/>
        </authorList>
    </citation>
    <scope>NUCLEOTIDE SEQUENCE [LARGE SCALE GENOMIC DNA]</scope>
    <source>
        <strain evidence="13">SXYL134</strain>
    </source>
</reference>
<dbReference type="STRING" id="694573.A0A194UU33"/>
<keyword evidence="9" id="KW-0539">Nucleus</keyword>
<dbReference type="PANTHER" id="PTHR10285">
    <property type="entry name" value="URIDINE KINASE"/>
    <property type="match status" value="1"/>
</dbReference>
<keyword evidence="4" id="KW-0808">Transferase</keyword>
<dbReference type="GO" id="GO:0005524">
    <property type="term" value="F:ATP binding"/>
    <property type="evidence" value="ECO:0007669"/>
    <property type="project" value="UniProtKB-KW"/>
</dbReference>
<evidence type="ECO:0000313" key="13">
    <source>
        <dbReference type="Proteomes" id="UP000078576"/>
    </source>
</evidence>
<dbReference type="GO" id="GO:0005634">
    <property type="term" value="C:nucleus"/>
    <property type="evidence" value="ECO:0007669"/>
    <property type="project" value="UniProtKB-SubCell"/>
</dbReference>
<name>A0A194UU33_CYTMA</name>
<dbReference type="Pfam" id="PF00448">
    <property type="entry name" value="SRP54"/>
    <property type="match status" value="1"/>
</dbReference>
<feature type="domain" description="SRP54-type proteins GTP-binding" evidence="11">
    <location>
        <begin position="43"/>
        <end position="100"/>
    </location>
</feature>
<keyword evidence="5" id="KW-0547">Nucleotide-binding</keyword>
<keyword evidence="3" id="KW-0963">Cytoplasm</keyword>
<comment type="similarity">
    <text evidence="10">Belongs to the GLYK kinase family.</text>
</comment>
<evidence type="ECO:0000256" key="6">
    <source>
        <dbReference type="ARBA" id="ARBA00022777"/>
    </source>
</evidence>
<evidence type="ECO:0000256" key="9">
    <source>
        <dbReference type="ARBA" id="ARBA00023242"/>
    </source>
</evidence>
<evidence type="ECO:0000256" key="10">
    <source>
        <dbReference type="ARBA" id="ARBA00061312"/>
    </source>
</evidence>
<evidence type="ECO:0000256" key="3">
    <source>
        <dbReference type="ARBA" id="ARBA00022490"/>
    </source>
</evidence>
<evidence type="ECO:0000256" key="1">
    <source>
        <dbReference type="ARBA" id="ARBA00004123"/>
    </source>
</evidence>
<dbReference type="EMBL" id="KN714678">
    <property type="protein sequence ID" value="KUI55212.1"/>
    <property type="molecule type" value="Genomic_DNA"/>
</dbReference>
<dbReference type="GO" id="GO:0006614">
    <property type="term" value="P:SRP-dependent cotranslational protein targeting to membrane"/>
    <property type="evidence" value="ECO:0007669"/>
    <property type="project" value="InterPro"/>
</dbReference>
<sequence>MAAPDVPLQSRIVDDKSPKCIPFILDRLKVYQAQQPASSVRPFIIGLNGVQGIGKTTLVKALSEMLQQRERLQTIVVSIDDFYLRHQDQLSLAAAHPDNALVQCRGEPGTHDVPLMREVFASLREGQPTHIPQYDKSAFNGWGDRVPASAWIPVNQPGQPRVQVVLLEGWCVGFRSISQQEIEAKWKAPSRTLHMHKLEDLSFVNDQLKEYDVITDLFDAFIHIDAEDTEYVYEWRRQQERQLKQERGSGMTDEQVVKFVDAYYPAYELFSDGVRNGIFVDRKGCQLRLIVGKDRCVMDKIII</sequence>
<keyword evidence="13" id="KW-1185">Reference proteome</keyword>
<keyword evidence="7" id="KW-0067">ATP-binding</keyword>
<keyword evidence="8" id="KW-0342">GTP-binding</keyword>
<dbReference type="Proteomes" id="UP000078576">
    <property type="component" value="Unassembled WGS sequence"/>
</dbReference>
<evidence type="ECO:0000256" key="7">
    <source>
        <dbReference type="ARBA" id="ARBA00022840"/>
    </source>
</evidence>
<dbReference type="GO" id="GO:0016301">
    <property type="term" value="F:kinase activity"/>
    <property type="evidence" value="ECO:0007669"/>
    <property type="project" value="UniProtKB-KW"/>
</dbReference>
<evidence type="ECO:0000256" key="2">
    <source>
        <dbReference type="ARBA" id="ARBA00004496"/>
    </source>
</evidence>
<evidence type="ECO:0000313" key="12">
    <source>
        <dbReference type="EMBL" id="KUI55212.1"/>
    </source>
</evidence>
<evidence type="ECO:0000259" key="11">
    <source>
        <dbReference type="Pfam" id="PF00448"/>
    </source>
</evidence>
<evidence type="ECO:0000256" key="4">
    <source>
        <dbReference type="ARBA" id="ARBA00022679"/>
    </source>
</evidence>
<dbReference type="OrthoDB" id="347435at2759"/>
<gene>
    <name evidence="12" type="ORF">VP1G_02462</name>
</gene>
<accession>A0A194UU33</accession>
<dbReference type="Gene3D" id="3.40.50.300">
    <property type="entry name" value="P-loop containing nucleotide triphosphate hydrolases"/>
    <property type="match status" value="1"/>
</dbReference>
<keyword evidence="6 12" id="KW-0418">Kinase</keyword>
<evidence type="ECO:0000256" key="5">
    <source>
        <dbReference type="ARBA" id="ARBA00022741"/>
    </source>
</evidence>
<protein>
    <submittedName>
        <fullName evidence="12">Kinase mug58</fullName>
    </submittedName>
</protein>
<dbReference type="SUPFAM" id="SSF52540">
    <property type="entry name" value="P-loop containing nucleoside triphosphate hydrolases"/>
    <property type="match status" value="1"/>
</dbReference>
<organism evidence="12 13">
    <name type="scientific">Cytospora mali</name>
    <name type="common">Apple Valsa canker fungus</name>
    <name type="synonym">Valsa mali</name>
    <dbReference type="NCBI Taxonomy" id="578113"/>
    <lineage>
        <taxon>Eukaryota</taxon>
        <taxon>Fungi</taxon>
        <taxon>Dikarya</taxon>
        <taxon>Ascomycota</taxon>
        <taxon>Pezizomycotina</taxon>
        <taxon>Sordariomycetes</taxon>
        <taxon>Sordariomycetidae</taxon>
        <taxon>Diaporthales</taxon>
        <taxon>Cytosporaceae</taxon>
        <taxon>Cytospora</taxon>
    </lineage>
</organism>
<dbReference type="InterPro" id="IPR000897">
    <property type="entry name" value="SRP54_GTPase_dom"/>
</dbReference>
<dbReference type="GO" id="GO:0005525">
    <property type="term" value="F:GTP binding"/>
    <property type="evidence" value="ECO:0007669"/>
    <property type="project" value="UniProtKB-KW"/>
</dbReference>
<dbReference type="AlphaFoldDB" id="A0A194UU33"/>
<dbReference type="InterPro" id="IPR027417">
    <property type="entry name" value="P-loop_NTPase"/>
</dbReference>
<comment type="subcellular location">
    <subcellularLocation>
        <location evidence="2">Cytoplasm</location>
    </subcellularLocation>
    <subcellularLocation>
        <location evidence="1">Nucleus</location>
    </subcellularLocation>
</comment>
<proteinExistence type="inferred from homology"/>
<dbReference type="FunFam" id="3.40.50.300:FF:001691">
    <property type="entry name" value="Probable ATP-dependent kinase TDA10"/>
    <property type="match status" value="1"/>
</dbReference>
<evidence type="ECO:0000256" key="8">
    <source>
        <dbReference type="ARBA" id="ARBA00023134"/>
    </source>
</evidence>